<dbReference type="SUPFAM" id="SSF52096">
    <property type="entry name" value="ClpP/crotonase"/>
    <property type="match status" value="1"/>
</dbReference>
<dbReference type="InterPro" id="IPR014748">
    <property type="entry name" value="Enoyl-CoA_hydra_C"/>
</dbReference>
<dbReference type="AlphaFoldDB" id="A0A975FZP7"/>
<accession>A0A975FZP7</accession>
<gene>
    <name evidence="2" type="ORF">KCG34_00720</name>
</gene>
<dbReference type="PANTHER" id="PTHR42964:SF1">
    <property type="entry name" value="POLYKETIDE BIOSYNTHESIS ENOYL-COA HYDRATASE PKSH-RELATED"/>
    <property type="match status" value="1"/>
</dbReference>
<reference evidence="2" key="1">
    <citation type="submission" date="2021-04" db="EMBL/GenBank/DDBJ databases">
        <title>The complete genome sequence of Caulobacter sp. S6.</title>
        <authorList>
            <person name="Tang Y."/>
            <person name="Ouyang W."/>
            <person name="Liu Q."/>
            <person name="Huang B."/>
            <person name="Guo Z."/>
            <person name="Lei P."/>
        </authorList>
    </citation>
    <scope>NUCLEOTIDE SEQUENCE</scope>
    <source>
        <strain evidence="2">S6</strain>
    </source>
</reference>
<dbReference type="Gene3D" id="3.90.226.10">
    <property type="entry name" value="2-enoyl-CoA Hydratase, Chain A, domain 1"/>
    <property type="match status" value="1"/>
</dbReference>
<name>A0A975FZP7_9CAUL</name>
<dbReference type="Proteomes" id="UP000676409">
    <property type="component" value="Chromosome"/>
</dbReference>
<dbReference type="Pfam" id="PF00378">
    <property type="entry name" value="ECH_1"/>
    <property type="match status" value="1"/>
</dbReference>
<evidence type="ECO:0000256" key="1">
    <source>
        <dbReference type="ARBA" id="ARBA00005254"/>
    </source>
</evidence>
<organism evidence="2 3">
    <name type="scientific">Phenylobacterium montanum</name>
    <dbReference type="NCBI Taxonomy" id="2823693"/>
    <lineage>
        <taxon>Bacteria</taxon>
        <taxon>Pseudomonadati</taxon>
        <taxon>Pseudomonadota</taxon>
        <taxon>Alphaproteobacteria</taxon>
        <taxon>Caulobacterales</taxon>
        <taxon>Caulobacteraceae</taxon>
        <taxon>Phenylobacterium</taxon>
    </lineage>
</organism>
<dbReference type="EMBL" id="CP073078">
    <property type="protein sequence ID" value="QUD88453.1"/>
    <property type="molecule type" value="Genomic_DNA"/>
</dbReference>
<keyword evidence="3" id="KW-1185">Reference proteome</keyword>
<evidence type="ECO:0000313" key="2">
    <source>
        <dbReference type="EMBL" id="QUD88453.1"/>
    </source>
</evidence>
<dbReference type="KEGG" id="caul:KCG34_00720"/>
<evidence type="ECO:0000313" key="3">
    <source>
        <dbReference type="Proteomes" id="UP000676409"/>
    </source>
</evidence>
<proteinExistence type="inferred from homology"/>
<protein>
    <submittedName>
        <fullName evidence="2">Enoyl-CoA hydratase/isomerase family protein</fullName>
    </submittedName>
</protein>
<dbReference type="Gene3D" id="1.10.12.10">
    <property type="entry name" value="Lyase 2-enoyl-coa Hydratase, Chain A, domain 2"/>
    <property type="match status" value="1"/>
</dbReference>
<dbReference type="RefSeq" id="WP_211938503.1">
    <property type="nucleotide sequence ID" value="NZ_CP073078.1"/>
</dbReference>
<dbReference type="CDD" id="cd06558">
    <property type="entry name" value="crotonase-like"/>
    <property type="match status" value="1"/>
</dbReference>
<dbReference type="GO" id="GO:0008300">
    <property type="term" value="P:isoprenoid catabolic process"/>
    <property type="evidence" value="ECO:0007669"/>
    <property type="project" value="TreeGrafter"/>
</dbReference>
<dbReference type="InterPro" id="IPR001753">
    <property type="entry name" value="Enoyl-CoA_hydra/iso"/>
</dbReference>
<dbReference type="InterPro" id="IPR051683">
    <property type="entry name" value="Enoyl-CoA_Hydratase/Isomerase"/>
</dbReference>
<comment type="similarity">
    <text evidence="1">Belongs to the enoyl-CoA hydratase/isomerase family.</text>
</comment>
<dbReference type="PANTHER" id="PTHR42964">
    <property type="entry name" value="ENOYL-COA HYDRATASE"/>
    <property type="match status" value="1"/>
</dbReference>
<sequence length="282" mass="29472">MTNPISDPLVENVISEEVTNAPVTLEATPDGVATVTLNRPHRRNAFDAPTILALTEIFETLQGAEGVRVVFLRGSGGSFSAGADLDWMRMAADWSEDDNRDDAMALAHMLKALDIIPMLTVALVEGSAFGGGVGLVAACDMAIATQDARFAFSEVKLGLTPATISPYVVRAVGARAATGLFATGSVFGADKALALGLVSEVVADAAALDAVKARLSSDIMACAPGAMTDAKQLVRDVAGREIDRALMDETARRIARARVSEEGKEGVAAFLGKRKPAWDGRA</sequence>
<dbReference type="GO" id="GO:0003824">
    <property type="term" value="F:catalytic activity"/>
    <property type="evidence" value="ECO:0007669"/>
    <property type="project" value="UniProtKB-ARBA"/>
</dbReference>
<dbReference type="InterPro" id="IPR029045">
    <property type="entry name" value="ClpP/crotonase-like_dom_sf"/>
</dbReference>